<proteinExistence type="predicted"/>
<gene>
    <name evidence="1" type="ORF">SDC9_02803</name>
</gene>
<sequence length="126" mass="14349">MTDFFGKEGQSEAAPCVCDAIIGWLTKRTKFYINLSRYCDKKRKAVKICRGRATVTGIYLSYGHCLQQQTGRPGCHRPEARRRLVTIAATGAARQYCLAYRQMPGLTDAQHPVLDEREMDCSFNFY</sequence>
<protein>
    <submittedName>
        <fullName evidence="1">Uncharacterized protein</fullName>
    </submittedName>
</protein>
<comment type="caution">
    <text evidence="1">The sequence shown here is derived from an EMBL/GenBank/DDBJ whole genome shotgun (WGS) entry which is preliminary data.</text>
</comment>
<accession>A0A644SUE2</accession>
<organism evidence="1">
    <name type="scientific">bioreactor metagenome</name>
    <dbReference type="NCBI Taxonomy" id="1076179"/>
    <lineage>
        <taxon>unclassified sequences</taxon>
        <taxon>metagenomes</taxon>
        <taxon>ecological metagenomes</taxon>
    </lineage>
</organism>
<evidence type="ECO:0000313" key="1">
    <source>
        <dbReference type="EMBL" id="MPL57302.1"/>
    </source>
</evidence>
<reference evidence="1" key="1">
    <citation type="submission" date="2019-08" db="EMBL/GenBank/DDBJ databases">
        <authorList>
            <person name="Kucharzyk K."/>
            <person name="Murdoch R.W."/>
            <person name="Higgins S."/>
            <person name="Loffler F."/>
        </authorList>
    </citation>
    <scope>NUCLEOTIDE SEQUENCE</scope>
</reference>
<dbReference type="AlphaFoldDB" id="A0A644SUE2"/>
<dbReference type="EMBL" id="VSSQ01000004">
    <property type="protein sequence ID" value="MPL57302.1"/>
    <property type="molecule type" value="Genomic_DNA"/>
</dbReference>
<name>A0A644SUE2_9ZZZZ</name>